<keyword evidence="3" id="KW-1003">Cell membrane</keyword>
<evidence type="ECO:0000256" key="3">
    <source>
        <dbReference type="ARBA" id="ARBA00022475"/>
    </source>
</evidence>
<accession>A0A523TD66</accession>
<evidence type="ECO:0000256" key="7">
    <source>
        <dbReference type="RuleBase" id="RU363032"/>
    </source>
</evidence>
<dbReference type="PANTHER" id="PTHR43386:SF1">
    <property type="entry name" value="D,D-DIPEPTIDE TRANSPORT SYSTEM PERMEASE PROTEIN DDPC-RELATED"/>
    <property type="match status" value="1"/>
</dbReference>
<name>A0A523TD66_UNCAE</name>
<keyword evidence="5 7" id="KW-1133">Transmembrane helix</keyword>
<evidence type="ECO:0000256" key="4">
    <source>
        <dbReference type="ARBA" id="ARBA00022692"/>
    </source>
</evidence>
<feature type="transmembrane region" description="Helical" evidence="7">
    <location>
        <begin position="42"/>
        <end position="63"/>
    </location>
</feature>
<keyword evidence="4 7" id="KW-0812">Transmembrane</keyword>
<dbReference type="CDD" id="cd06261">
    <property type="entry name" value="TM_PBP2"/>
    <property type="match status" value="1"/>
</dbReference>
<dbReference type="Pfam" id="PF12911">
    <property type="entry name" value="OppC_N"/>
    <property type="match status" value="1"/>
</dbReference>
<dbReference type="EMBL" id="SOJT01000163">
    <property type="protein sequence ID" value="TET27881.1"/>
    <property type="molecule type" value="Genomic_DNA"/>
</dbReference>
<feature type="transmembrane region" description="Helical" evidence="7">
    <location>
        <begin position="291"/>
        <end position="311"/>
    </location>
</feature>
<evidence type="ECO:0000256" key="2">
    <source>
        <dbReference type="ARBA" id="ARBA00022448"/>
    </source>
</evidence>
<feature type="domain" description="ABC transmembrane type-1" evidence="8">
    <location>
        <begin position="172"/>
        <end position="368"/>
    </location>
</feature>
<dbReference type="GO" id="GO:0005886">
    <property type="term" value="C:plasma membrane"/>
    <property type="evidence" value="ECO:0007669"/>
    <property type="project" value="UniProtKB-SubCell"/>
</dbReference>
<feature type="transmembrane region" description="Helical" evidence="7">
    <location>
        <begin position="221"/>
        <end position="251"/>
    </location>
</feature>
<dbReference type="InterPro" id="IPR000515">
    <property type="entry name" value="MetI-like"/>
</dbReference>
<comment type="similarity">
    <text evidence="7">Belongs to the binding-protein-dependent transport system permease family.</text>
</comment>
<evidence type="ECO:0000259" key="8">
    <source>
        <dbReference type="PROSITE" id="PS50928"/>
    </source>
</evidence>
<gene>
    <name evidence="9" type="ORF">E3J68_03675</name>
</gene>
<dbReference type="Pfam" id="PF00528">
    <property type="entry name" value="BPD_transp_1"/>
    <property type="match status" value="1"/>
</dbReference>
<dbReference type="PROSITE" id="PS50928">
    <property type="entry name" value="ABC_TM1"/>
    <property type="match status" value="1"/>
</dbReference>
<dbReference type="GO" id="GO:0055085">
    <property type="term" value="P:transmembrane transport"/>
    <property type="evidence" value="ECO:0007669"/>
    <property type="project" value="InterPro"/>
</dbReference>
<reference evidence="9 10" key="1">
    <citation type="submission" date="2019-03" db="EMBL/GenBank/DDBJ databases">
        <title>Metabolic potential of uncultured bacteria and archaea associated with petroleum seepage in deep-sea sediments.</title>
        <authorList>
            <person name="Dong X."/>
            <person name="Hubert C."/>
        </authorList>
    </citation>
    <scope>NUCLEOTIDE SEQUENCE [LARGE SCALE GENOMIC DNA]</scope>
    <source>
        <strain evidence="9">E44_bin3</strain>
    </source>
</reference>
<dbReference type="Gene3D" id="1.10.3720.10">
    <property type="entry name" value="MetI-like"/>
    <property type="match status" value="1"/>
</dbReference>
<comment type="caution">
    <text evidence="9">The sequence shown here is derived from an EMBL/GenBank/DDBJ whole genome shotgun (WGS) entry which is preliminary data.</text>
</comment>
<dbReference type="PANTHER" id="PTHR43386">
    <property type="entry name" value="OLIGOPEPTIDE TRANSPORT SYSTEM PERMEASE PROTEIN APPC"/>
    <property type="match status" value="1"/>
</dbReference>
<sequence length="381" mass="43189">MTEAFLILKNERSRKKNSFAEPVKGEAYIQLVWRKFKRSKTAIIGAILVIIMAILAIFAPFFSPYNPLKIDHRASFSPPQRIHFFDDKGKFHLRPFVYNLKLELDPQTWKRIYREDTSKRFPIYFLVRGWEYKPFGIPCKLHLFGVPKGGSIHLFGMDNYGRDLWARIMLGGRVSLSIALLGAILSAFIGSMVGTISAYYGGITDMILQRIVEFLQSFPQLPLWMALSIAIPATWSSLYVFIAIMMLFGLLSWTPLAREVRGKVLSLREQEFVLSAKEAGASDARIIFKYLIPNCLSHIIVILTLTIPWLILAESTLSFLGLGLQPPMVSWGVLLQEAQNLQTMGRHLWIAIPGAFIVITVLGFNFLGDGLRDAADPYSRR</sequence>
<dbReference type="InterPro" id="IPR050366">
    <property type="entry name" value="BP-dependent_transpt_permease"/>
</dbReference>
<keyword evidence="6 7" id="KW-0472">Membrane</keyword>
<dbReference type="InterPro" id="IPR035906">
    <property type="entry name" value="MetI-like_sf"/>
</dbReference>
<feature type="transmembrane region" description="Helical" evidence="7">
    <location>
        <begin position="317"/>
        <end position="335"/>
    </location>
</feature>
<comment type="subcellular location">
    <subcellularLocation>
        <location evidence="1 7">Cell membrane</location>
        <topology evidence="1 7">Multi-pass membrane protein</topology>
    </subcellularLocation>
</comment>
<evidence type="ECO:0000313" key="9">
    <source>
        <dbReference type="EMBL" id="TET27881.1"/>
    </source>
</evidence>
<feature type="transmembrane region" description="Helical" evidence="7">
    <location>
        <begin position="347"/>
        <end position="367"/>
    </location>
</feature>
<evidence type="ECO:0000256" key="6">
    <source>
        <dbReference type="ARBA" id="ARBA00023136"/>
    </source>
</evidence>
<evidence type="ECO:0000256" key="1">
    <source>
        <dbReference type="ARBA" id="ARBA00004651"/>
    </source>
</evidence>
<dbReference type="Proteomes" id="UP000316517">
    <property type="component" value="Unassembled WGS sequence"/>
</dbReference>
<protein>
    <submittedName>
        <fullName evidence="9">ABC transporter permease</fullName>
    </submittedName>
</protein>
<organism evidence="9 10">
    <name type="scientific">Aerophobetes bacterium</name>
    <dbReference type="NCBI Taxonomy" id="2030807"/>
    <lineage>
        <taxon>Bacteria</taxon>
        <taxon>Candidatus Aerophobota</taxon>
    </lineage>
</organism>
<keyword evidence="2 7" id="KW-0813">Transport</keyword>
<dbReference type="AlphaFoldDB" id="A0A523TD66"/>
<dbReference type="InterPro" id="IPR025966">
    <property type="entry name" value="OppC_N"/>
</dbReference>
<evidence type="ECO:0000313" key="10">
    <source>
        <dbReference type="Proteomes" id="UP000316517"/>
    </source>
</evidence>
<evidence type="ECO:0000256" key="5">
    <source>
        <dbReference type="ARBA" id="ARBA00022989"/>
    </source>
</evidence>
<dbReference type="SUPFAM" id="SSF161098">
    <property type="entry name" value="MetI-like"/>
    <property type="match status" value="1"/>
</dbReference>
<feature type="transmembrane region" description="Helical" evidence="7">
    <location>
        <begin position="176"/>
        <end position="201"/>
    </location>
</feature>
<proteinExistence type="inferred from homology"/>